<reference evidence="2" key="1">
    <citation type="submission" date="2022-11" db="UniProtKB">
        <authorList>
            <consortium name="WormBaseParasite"/>
        </authorList>
    </citation>
    <scope>IDENTIFICATION</scope>
</reference>
<name>A0A915HZE0_ROMCU</name>
<protein>
    <submittedName>
        <fullName evidence="2">Uncharacterized protein</fullName>
    </submittedName>
</protein>
<dbReference type="Proteomes" id="UP000887565">
    <property type="component" value="Unplaced"/>
</dbReference>
<organism evidence="1 2">
    <name type="scientific">Romanomermis culicivorax</name>
    <name type="common">Nematode worm</name>
    <dbReference type="NCBI Taxonomy" id="13658"/>
    <lineage>
        <taxon>Eukaryota</taxon>
        <taxon>Metazoa</taxon>
        <taxon>Ecdysozoa</taxon>
        <taxon>Nematoda</taxon>
        <taxon>Enoplea</taxon>
        <taxon>Dorylaimia</taxon>
        <taxon>Mermithida</taxon>
        <taxon>Mermithoidea</taxon>
        <taxon>Mermithidae</taxon>
        <taxon>Romanomermis</taxon>
    </lineage>
</organism>
<evidence type="ECO:0000313" key="1">
    <source>
        <dbReference type="Proteomes" id="UP000887565"/>
    </source>
</evidence>
<accession>A0A915HZE0</accession>
<proteinExistence type="predicted"/>
<keyword evidence="1" id="KW-1185">Reference proteome</keyword>
<evidence type="ECO:0000313" key="2">
    <source>
        <dbReference type="WBParaSite" id="nRc.2.0.1.t07221-RA"/>
    </source>
</evidence>
<sequence length="73" mass="7211">MASTGGGGADINANGASLCVVATAEVVLAVAVEKRRIYWAAVPNFAGGDQLKVCSCDSSPMIGPCSGDGHNGD</sequence>
<dbReference type="WBParaSite" id="nRc.2.0.1.t07221-RA">
    <property type="protein sequence ID" value="nRc.2.0.1.t07221-RA"/>
    <property type="gene ID" value="nRc.2.0.1.g07221"/>
</dbReference>
<dbReference type="AlphaFoldDB" id="A0A915HZE0"/>